<dbReference type="AlphaFoldDB" id="A0A6J7FTL5"/>
<dbReference type="PANTHER" id="PTHR36174:SF1">
    <property type="entry name" value="LIPID II:GLYCINE GLYCYLTRANSFERASE"/>
    <property type="match status" value="1"/>
</dbReference>
<dbReference type="GO" id="GO:0009252">
    <property type="term" value="P:peptidoglycan biosynthetic process"/>
    <property type="evidence" value="ECO:0007669"/>
    <property type="project" value="UniProtKB-KW"/>
</dbReference>
<keyword evidence="4" id="KW-0573">Peptidoglycan synthesis</keyword>
<dbReference type="Gene3D" id="3.40.630.30">
    <property type="match status" value="2"/>
</dbReference>
<keyword evidence="5" id="KW-0012">Acyltransferase</keyword>
<reference evidence="9" key="1">
    <citation type="submission" date="2020-05" db="EMBL/GenBank/DDBJ databases">
        <authorList>
            <person name="Chiriac C."/>
            <person name="Salcher M."/>
            <person name="Ghai R."/>
            <person name="Kavagutti S V."/>
        </authorList>
    </citation>
    <scope>NUCLEOTIDE SEQUENCE</scope>
</reference>
<protein>
    <submittedName>
        <fullName evidence="9">Unannotated protein</fullName>
    </submittedName>
</protein>
<organism evidence="9">
    <name type="scientific">freshwater metagenome</name>
    <dbReference type="NCBI Taxonomy" id="449393"/>
    <lineage>
        <taxon>unclassified sequences</taxon>
        <taxon>metagenomes</taxon>
        <taxon>ecological metagenomes</taxon>
    </lineage>
</organism>
<evidence type="ECO:0000256" key="1">
    <source>
        <dbReference type="ARBA" id="ARBA00009943"/>
    </source>
</evidence>
<keyword evidence="6" id="KW-0961">Cell wall biogenesis/degradation</keyword>
<dbReference type="InterPro" id="IPR016181">
    <property type="entry name" value="Acyl_CoA_acyltransferase"/>
</dbReference>
<dbReference type="InterPro" id="IPR003447">
    <property type="entry name" value="FEMABX"/>
</dbReference>
<dbReference type="InterPro" id="IPR050644">
    <property type="entry name" value="PG_Glycine_Bridge_Synth"/>
</dbReference>
<evidence type="ECO:0000256" key="6">
    <source>
        <dbReference type="ARBA" id="ARBA00023316"/>
    </source>
</evidence>
<dbReference type="EMBL" id="CAEZXW010000120">
    <property type="protein sequence ID" value="CAB4714730.1"/>
    <property type="molecule type" value="Genomic_DNA"/>
</dbReference>
<name>A0A6J7FTL5_9ZZZZ</name>
<dbReference type="SUPFAM" id="SSF55729">
    <property type="entry name" value="Acyl-CoA N-acyltransferases (Nat)"/>
    <property type="match status" value="2"/>
</dbReference>
<keyword evidence="2" id="KW-0808">Transferase</keyword>
<dbReference type="PANTHER" id="PTHR36174">
    <property type="entry name" value="LIPID II:GLYCINE GLYCYLTRANSFERASE"/>
    <property type="match status" value="1"/>
</dbReference>
<dbReference type="EMBL" id="CAFBMD010000057">
    <property type="protein sequence ID" value="CAB4898761.1"/>
    <property type="molecule type" value="Genomic_DNA"/>
</dbReference>
<evidence type="ECO:0000256" key="3">
    <source>
        <dbReference type="ARBA" id="ARBA00022960"/>
    </source>
</evidence>
<dbReference type="GO" id="GO:0016755">
    <property type="term" value="F:aminoacyltransferase activity"/>
    <property type="evidence" value="ECO:0007669"/>
    <property type="project" value="InterPro"/>
</dbReference>
<evidence type="ECO:0000256" key="2">
    <source>
        <dbReference type="ARBA" id="ARBA00022679"/>
    </source>
</evidence>
<dbReference type="PROSITE" id="PS51191">
    <property type="entry name" value="FEMABX"/>
    <property type="match status" value="1"/>
</dbReference>
<accession>A0A6J7FTL5</accession>
<proteinExistence type="inferred from homology"/>
<comment type="similarity">
    <text evidence="1">Belongs to the FemABX family.</text>
</comment>
<keyword evidence="3" id="KW-0133">Cell shape</keyword>
<evidence type="ECO:0000313" key="7">
    <source>
        <dbReference type="EMBL" id="CAB4714730.1"/>
    </source>
</evidence>
<evidence type="ECO:0000256" key="4">
    <source>
        <dbReference type="ARBA" id="ARBA00022984"/>
    </source>
</evidence>
<evidence type="ECO:0000313" key="8">
    <source>
        <dbReference type="EMBL" id="CAB4767995.1"/>
    </source>
</evidence>
<sequence>MKVQRITREEHTRFINQQSSASFLQLPEWGDVKKEWRAESIGIYKENELMGAALILYRSLPKIGRSFAYIPEGPALSSGTPLDSELLNALKSYVKSAGAFLLRIGTPLPLRDWSTEQIKDALASTEATSLSNIPSDHEYSSGNAAVHALESAGWKNINTSDGFGEGQPNFLFQLNLLGKDRESLLAGFNQLWRRNIKRAEKEGVVVRRGTRSDLALFHVAYLETAARDGFIPRPLHYFERMWDALNGTNEHLYLFLAEWQSSVIASSIAIRVGDHYWYSYGASTAFGRDARGSNAVQWAMMEDALDRSCATYDLRGITPTLDPHDSHVGLIQFKVGTGGYAREVIGEWEVVISPVLAKAFHLYLRLRK</sequence>
<evidence type="ECO:0000313" key="9">
    <source>
        <dbReference type="EMBL" id="CAB4898761.1"/>
    </source>
</evidence>
<dbReference type="EMBL" id="CAEZZQ010000017">
    <property type="protein sequence ID" value="CAB4767995.1"/>
    <property type="molecule type" value="Genomic_DNA"/>
</dbReference>
<dbReference type="GO" id="GO:0071555">
    <property type="term" value="P:cell wall organization"/>
    <property type="evidence" value="ECO:0007669"/>
    <property type="project" value="UniProtKB-KW"/>
</dbReference>
<dbReference type="Pfam" id="PF02388">
    <property type="entry name" value="FemAB"/>
    <property type="match status" value="2"/>
</dbReference>
<gene>
    <name evidence="7" type="ORF">UFOPK2593_01354</name>
    <name evidence="8" type="ORF">UFOPK2894_00411</name>
    <name evidence="9" type="ORF">UFOPK3492_00830</name>
</gene>
<dbReference type="GO" id="GO:0008360">
    <property type="term" value="P:regulation of cell shape"/>
    <property type="evidence" value="ECO:0007669"/>
    <property type="project" value="UniProtKB-KW"/>
</dbReference>
<evidence type="ECO:0000256" key="5">
    <source>
        <dbReference type="ARBA" id="ARBA00023315"/>
    </source>
</evidence>